<evidence type="ECO:0000313" key="3">
    <source>
        <dbReference type="Proteomes" id="UP001487296"/>
    </source>
</evidence>
<feature type="domain" description="CBM20" evidence="1">
    <location>
        <begin position="124"/>
        <end position="229"/>
    </location>
</feature>
<dbReference type="SUPFAM" id="SSF49452">
    <property type="entry name" value="Starch-binding domain-like"/>
    <property type="match status" value="1"/>
</dbReference>
<dbReference type="InterPro" id="IPR013784">
    <property type="entry name" value="Carb-bd-like_fold"/>
</dbReference>
<dbReference type="SMART" id="SM01065">
    <property type="entry name" value="CBM_2"/>
    <property type="match status" value="1"/>
</dbReference>
<name>A0ABV1FSF7_9BACT</name>
<protein>
    <submittedName>
        <fullName evidence="2">Carbohydrate-binding module family 20 domain-containing protein</fullName>
    </submittedName>
</protein>
<dbReference type="PROSITE" id="PS51166">
    <property type="entry name" value="CBM20"/>
    <property type="match status" value="1"/>
</dbReference>
<evidence type="ECO:0000313" key="2">
    <source>
        <dbReference type="EMBL" id="MEQ2487346.1"/>
    </source>
</evidence>
<proteinExistence type="predicted"/>
<dbReference type="Gene3D" id="2.60.40.10">
    <property type="entry name" value="Immunoglobulins"/>
    <property type="match status" value="1"/>
</dbReference>
<dbReference type="PANTHER" id="PTHR32518:SF3">
    <property type="entry name" value="4-ALPHA-GLUCANOTRANSFERASE"/>
    <property type="match status" value="1"/>
</dbReference>
<comment type="caution">
    <text evidence="2">The sequence shown here is derived from an EMBL/GenBank/DDBJ whole genome shotgun (WGS) entry which is preliminary data.</text>
</comment>
<dbReference type="RefSeq" id="WP_215760441.1">
    <property type="nucleotide sequence ID" value="NZ_JAHKBE010000044.1"/>
</dbReference>
<keyword evidence="3" id="KW-1185">Reference proteome</keyword>
<reference evidence="2 3" key="1">
    <citation type="submission" date="2024-04" db="EMBL/GenBank/DDBJ databases">
        <title>Human intestinal bacterial collection.</title>
        <authorList>
            <person name="Pauvert C."/>
            <person name="Hitch T.C.A."/>
            <person name="Clavel T."/>
        </authorList>
    </citation>
    <scope>NUCLEOTIDE SEQUENCE [LARGE SCALE GENOMIC DNA]</scope>
    <source>
        <strain evidence="2 3">CLA-AA-H145</strain>
    </source>
</reference>
<dbReference type="Pfam" id="PF00686">
    <property type="entry name" value="CBM_20"/>
    <property type="match status" value="1"/>
</dbReference>
<evidence type="ECO:0000259" key="1">
    <source>
        <dbReference type="PROSITE" id="PS51166"/>
    </source>
</evidence>
<organism evidence="2 3">
    <name type="scientific">Hallella faecis</name>
    <dbReference type="NCBI Taxonomy" id="2841596"/>
    <lineage>
        <taxon>Bacteria</taxon>
        <taxon>Pseudomonadati</taxon>
        <taxon>Bacteroidota</taxon>
        <taxon>Bacteroidia</taxon>
        <taxon>Bacteroidales</taxon>
        <taxon>Prevotellaceae</taxon>
        <taxon>Hallella</taxon>
    </lineage>
</organism>
<accession>A0ABV1FSF7</accession>
<dbReference type="InterPro" id="IPR013783">
    <property type="entry name" value="Ig-like_fold"/>
</dbReference>
<dbReference type="EMBL" id="JBBNFP010000042">
    <property type="protein sequence ID" value="MEQ2487346.1"/>
    <property type="molecule type" value="Genomic_DNA"/>
</dbReference>
<dbReference type="InterPro" id="IPR002044">
    <property type="entry name" value="CBM20"/>
</dbReference>
<sequence>MKLNFSIRYKTPFGQSMHVCIRYIDKDGHVRDVNEPMRTDDGDTWTVETAGIVFTHVPIRYLVYTYQVEDDAGKVMRKEWNAVPRMFGLDVSRNYIFHDIWRDLSLQHYIYPVSQEREAKQVGSMPCFNCSVIFRISAPQVRENCLVAVLGSEPTLGVWNVRRYLPMHYVGDGDWMLTINAYAMVFPFEFKYVVVDKATHDIVEWESGDNRKADVIRLEDGEQLVIYGGNIRTKCKLVYHDELLGIDDITNHEIRELYI</sequence>
<dbReference type="PANTHER" id="PTHR32518">
    <property type="match status" value="1"/>
</dbReference>
<dbReference type="Proteomes" id="UP001487296">
    <property type="component" value="Unassembled WGS sequence"/>
</dbReference>
<gene>
    <name evidence="2" type="ORF">AAAT34_09870</name>
</gene>